<dbReference type="PANTHER" id="PTHR44329">
    <property type="entry name" value="SERINE/THREONINE-PROTEIN KINASE TNNI3K-RELATED"/>
    <property type="match status" value="1"/>
</dbReference>
<feature type="transmembrane region" description="Helical" evidence="2">
    <location>
        <begin position="232"/>
        <end position="253"/>
    </location>
</feature>
<dbReference type="EMBL" id="VJMJ01000349">
    <property type="protein sequence ID" value="KAF0722051.1"/>
    <property type="molecule type" value="Genomic_DNA"/>
</dbReference>
<dbReference type="InterPro" id="IPR011009">
    <property type="entry name" value="Kinase-like_dom_sf"/>
</dbReference>
<accession>A0A6G0W4H1</accession>
<gene>
    <name evidence="4" type="ORF">Ae201684_018688</name>
</gene>
<evidence type="ECO:0000313" key="5">
    <source>
        <dbReference type="Proteomes" id="UP000481153"/>
    </source>
</evidence>
<dbReference type="InterPro" id="IPR001245">
    <property type="entry name" value="Ser-Thr/Tyr_kinase_cat_dom"/>
</dbReference>
<keyword evidence="2" id="KW-0472">Membrane</keyword>
<dbReference type="GO" id="GO:0004674">
    <property type="term" value="F:protein serine/threonine kinase activity"/>
    <property type="evidence" value="ECO:0007669"/>
    <property type="project" value="TreeGrafter"/>
</dbReference>
<dbReference type="InterPro" id="IPR000719">
    <property type="entry name" value="Prot_kinase_dom"/>
</dbReference>
<keyword evidence="2" id="KW-1133">Transmembrane helix</keyword>
<feature type="region of interest" description="Disordered" evidence="1">
    <location>
        <begin position="200"/>
        <end position="219"/>
    </location>
</feature>
<dbReference type="Proteomes" id="UP000481153">
    <property type="component" value="Unassembled WGS sequence"/>
</dbReference>
<evidence type="ECO:0000256" key="1">
    <source>
        <dbReference type="SAM" id="MobiDB-lite"/>
    </source>
</evidence>
<evidence type="ECO:0000256" key="2">
    <source>
        <dbReference type="SAM" id="Phobius"/>
    </source>
</evidence>
<comment type="caution">
    <text evidence="4">The sequence shown here is derived from an EMBL/GenBank/DDBJ whole genome shotgun (WGS) entry which is preliminary data.</text>
</comment>
<keyword evidence="5" id="KW-1185">Reference proteome</keyword>
<dbReference type="Gene3D" id="1.10.510.10">
    <property type="entry name" value="Transferase(Phosphotransferase) domain 1"/>
    <property type="match status" value="1"/>
</dbReference>
<dbReference type="SUPFAM" id="SSF56112">
    <property type="entry name" value="Protein kinase-like (PK-like)"/>
    <property type="match status" value="1"/>
</dbReference>
<feature type="compositionally biased region" description="Polar residues" evidence="1">
    <location>
        <begin position="262"/>
        <end position="276"/>
    </location>
</feature>
<evidence type="ECO:0000313" key="4">
    <source>
        <dbReference type="EMBL" id="KAF0722051.1"/>
    </source>
</evidence>
<dbReference type="Gene3D" id="1.20.5.510">
    <property type="entry name" value="Single helix bin"/>
    <property type="match status" value="1"/>
</dbReference>
<name>A0A6G0W4H1_9STRA</name>
<organism evidence="4 5">
    <name type="scientific">Aphanomyces euteiches</name>
    <dbReference type="NCBI Taxonomy" id="100861"/>
    <lineage>
        <taxon>Eukaryota</taxon>
        <taxon>Sar</taxon>
        <taxon>Stramenopiles</taxon>
        <taxon>Oomycota</taxon>
        <taxon>Saprolegniomycetes</taxon>
        <taxon>Saprolegniales</taxon>
        <taxon>Verrucalvaceae</taxon>
        <taxon>Aphanomyces</taxon>
    </lineage>
</organism>
<reference evidence="4 5" key="1">
    <citation type="submission" date="2019-07" db="EMBL/GenBank/DDBJ databases">
        <title>Genomics analysis of Aphanomyces spp. identifies a new class of oomycete effector associated with host adaptation.</title>
        <authorList>
            <person name="Gaulin E."/>
        </authorList>
    </citation>
    <scope>NUCLEOTIDE SEQUENCE [LARGE SCALE GENOMIC DNA]</scope>
    <source>
        <strain evidence="4 5">ATCC 201684</strain>
    </source>
</reference>
<dbReference type="PANTHER" id="PTHR44329:SF214">
    <property type="entry name" value="PROTEIN KINASE DOMAIN-CONTAINING PROTEIN"/>
    <property type="match status" value="1"/>
</dbReference>
<dbReference type="GO" id="GO:0005524">
    <property type="term" value="F:ATP binding"/>
    <property type="evidence" value="ECO:0007669"/>
    <property type="project" value="InterPro"/>
</dbReference>
<dbReference type="PROSITE" id="PS50011">
    <property type="entry name" value="PROTEIN_KINASE_DOM"/>
    <property type="match status" value="1"/>
</dbReference>
<sequence>MLRTADARNALAVALAQMPPSVFDNMKDSTDTTTTKGTTTVAPTTTTAATTGRQSCPAERTCKFSSFSGDCVTPICPSQDATSCCIGTTLPPHKLCSGEPTGEIQCMPESAATLAREFAEAPLCHLSQLTSANANTCDGEALLATCPDPTVSSCKFILPANNDWNSVRLTPASNGSLPSQLICQRNATNFTLSCTTATTTTAPSETASPQAVDAPNAAPAATEAKASSSNGATIGGVVGGLAVVIALIAFIFYRRRRRQPNASGYHASTTPKQSTPASPPALRTPDVIDDQGQVDFDQTKNLLKYLSTRSDLKELWMPVSTLKTTALKGGDRMFTITDQNGKKLALKGIDYATASPETRRGFVQSILSIRSVVHPQITSVAGVTLAHSYTFFCVATEYMERGSIGSVLLDTKTELSTGDKVRMGLETTRALLHVHSLGRIYDVLSADKVLVNSKLECKLNVLQLMKATFDTVPKCRQSYGELTMPFLAPEVRRGGMANESADIYSLGVLLGFIFARKVPFSRLYHDVGFTRGDVYLTLHPDEIPPYDELPGASPELAEVIQACWSSIKDRRPTLLSIVQALERENLS</sequence>
<feature type="region of interest" description="Disordered" evidence="1">
    <location>
        <begin position="262"/>
        <end position="290"/>
    </location>
</feature>
<keyword evidence="2" id="KW-0812">Transmembrane</keyword>
<dbReference type="Pfam" id="PF07714">
    <property type="entry name" value="PK_Tyr_Ser-Thr"/>
    <property type="match status" value="1"/>
</dbReference>
<dbReference type="InterPro" id="IPR051681">
    <property type="entry name" value="Ser/Thr_Kinases-Pseudokinases"/>
</dbReference>
<evidence type="ECO:0000259" key="3">
    <source>
        <dbReference type="PROSITE" id="PS50011"/>
    </source>
</evidence>
<proteinExistence type="predicted"/>
<dbReference type="VEuPathDB" id="FungiDB:AeMF1_018240"/>
<dbReference type="AlphaFoldDB" id="A0A6G0W4H1"/>
<protein>
    <recommendedName>
        <fullName evidence="3">Protein kinase domain-containing protein</fullName>
    </recommendedName>
</protein>
<feature type="domain" description="Protein kinase" evidence="3">
    <location>
        <begin position="319"/>
        <end position="586"/>
    </location>
</feature>